<proteinExistence type="predicted"/>
<sequence length="64" mass="7329">MISWHKEGRKIMTTVESMMLAVCFGAVMGTFIGNAVFLIKTAIDNHREKKRKRKEKEESADKAE</sequence>
<keyword evidence="1" id="KW-0472">Membrane</keyword>
<feature type="transmembrane region" description="Helical" evidence="1">
    <location>
        <begin position="18"/>
        <end position="43"/>
    </location>
</feature>
<protein>
    <submittedName>
        <fullName evidence="2">Uncharacterized protein</fullName>
    </submittedName>
</protein>
<organism evidence="2">
    <name type="scientific">Siphoviridae sp. ctquf9</name>
    <dbReference type="NCBI Taxonomy" id="2826470"/>
    <lineage>
        <taxon>Viruses</taxon>
        <taxon>Duplodnaviria</taxon>
        <taxon>Heunggongvirae</taxon>
        <taxon>Uroviricota</taxon>
        <taxon>Caudoviricetes</taxon>
    </lineage>
</organism>
<evidence type="ECO:0000313" key="2">
    <source>
        <dbReference type="EMBL" id="DAD77010.1"/>
    </source>
</evidence>
<keyword evidence="1" id="KW-1133">Transmembrane helix</keyword>
<evidence type="ECO:0000256" key="1">
    <source>
        <dbReference type="SAM" id="Phobius"/>
    </source>
</evidence>
<name>A0A8S5M451_9CAUD</name>
<keyword evidence="1" id="KW-0812">Transmembrane</keyword>
<reference evidence="2" key="1">
    <citation type="journal article" date="2021" name="Proc. Natl. Acad. Sci. U.S.A.">
        <title>A Catalog of Tens of Thousands of Viruses from Human Metagenomes Reveals Hidden Associations with Chronic Diseases.</title>
        <authorList>
            <person name="Tisza M.J."/>
            <person name="Buck C.B."/>
        </authorList>
    </citation>
    <scope>NUCLEOTIDE SEQUENCE</scope>
    <source>
        <strain evidence="2">Ctquf9</strain>
    </source>
</reference>
<accession>A0A8S5M451</accession>
<dbReference type="EMBL" id="BK014815">
    <property type="protein sequence ID" value="DAD77010.1"/>
    <property type="molecule type" value="Genomic_DNA"/>
</dbReference>